<keyword evidence="4" id="KW-0548">Nucleotidyltransferase</keyword>
<proteinExistence type="predicted"/>
<dbReference type="InterPro" id="IPR032567">
    <property type="entry name" value="RTL1-rel"/>
</dbReference>
<keyword evidence="1" id="KW-0863">Zinc-finger</keyword>
<comment type="caution">
    <text evidence="4">The sequence shown here is derived from an EMBL/GenBank/DDBJ whole genome shotgun (WGS) entry which is preliminary data.</text>
</comment>
<evidence type="ECO:0000256" key="1">
    <source>
        <dbReference type="PROSITE-ProRule" id="PRU00047"/>
    </source>
</evidence>
<dbReference type="PANTHER" id="PTHR15503">
    <property type="entry name" value="LDOC1 RELATED"/>
    <property type="match status" value="1"/>
</dbReference>
<protein>
    <submittedName>
        <fullName evidence="4">Reverse transcriptase domain-containing protein</fullName>
    </submittedName>
</protein>
<dbReference type="GO" id="GO:0003964">
    <property type="term" value="F:RNA-directed DNA polymerase activity"/>
    <property type="evidence" value="ECO:0007669"/>
    <property type="project" value="UniProtKB-KW"/>
</dbReference>
<dbReference type="InterPro" id="IPR001878">
    <property type="entry name" value="Znf_CCHC"/>
</dbReference>
<dbReference type="PANTHER" id="PTHR15503:SF42">
    <property type="entry name" value="ZINC FINGER, CCHC-TYPE, RETROTRANSPOSON GAG DOMAIN, ASPARTIC PEPTIDASE DOMAIN PROTEIN-RELATED"/>
    <property type="match status" value="1"/>
</dbReference>
<dbReference type="PROSITE" id="PS50158">
    <property type="entry name" value="ZF_CCHC"/>
    <property type="match status" value="1"/>
</dbReference>
<dbReference type="SMART" id="SM00343">
    <property type="entry name" value="ZnF_C2HC"/>
    <property type="match status" value="2"/>
</dbReference>
<gene>
    <name evidence="4" type="ORF">Tco_1004576</name>
</gene>
<name>A0ABQ5FDK7_9ASTR</name>
<organism evidence="4 5">
    <name type="scientific">Tanacetum coccineum</name>
    <dbReference type="NCBI Taxonomy" id="301880"/>
    <lineage>
        <taxon>Eukaryota</taxon>
        <taxon>Viridiplantae</taxon>
        <taxon>Streptophyta</taxon>
        <taxon>Embryophyta</taxon>
        <taxon>Tracheophyta</taxon>
        <taxon>Spermatophyta</taxon>
        <taxon>Magnoliopsida</taxon>
        <taxon>eudicotyledons</taxon>
        <taxon>Gunneridae</taxon>
        <taxon>Pentapetalae</taxon>
        <taxon>asterids</taxon>
        <taxon>campanulids</taxon>
        <taxon>Asterales</taxon>
        <taxon>Asteraceae</taxon>
        <taxon>Asteroideae</taxon>
        <taxon>Anthemideae</taxon>
        <taxon>Anthemidinae</taxon>
        <taxon>Tanacetum</taxon>
    </lineage>
</organism>
<dbReference type="Pfam" id="PF00098">
    <property type="entry name" value="zf-CCHC"/>
    <property type="match status" value="1"/>
</dbReference>
<accession>A0ABQ5FDK7</accession>
<dbReference type="Gene3D" id="2.40.70.10">
    <property type="entry name" value="Acid Proteases"/>
    <property type="match status" value="1"/>
</dbReference>
<feature type="domain" description="CCHC-type" evidence="3">
    <location>
        <begin position="95"/>
        <end position="110"/>
    </location>
</feature>
<keyword evidence="4" id="KW-0808">Transferase</keyword>
<dbReference type="EMBL" id="BQNB010017253">
    <property type="protein sequence ID" value="GJT61043.1"/>
    <property type="molecule type" value="Genomic_DNA"/>
</dbReference>
<reference evidence="4" key="1">
    <citation type="journal article" date="2022" name="Int. J. Mol. Sci.">
        <title>Draft Genome of Tanacetum Coccineum: Genomic Comparison of Closely Related Tanacetum-Family Plants.</title>
        <authorList>
            <person name="Yamashiro T."/>
            <person name="Shiraishi A."/>
            <person name="Nakayama K."/>
            <person name="Satake H."/>
        </authorList>
    </citation>
    <scope>NUCLEOTIDE SEQUENCE</scope>
</reference>
<keyword evidence="1" id="KW-0862">Zinc</keyword>
<evidence type="ECO:0000313" key="5">
    <source>
        <dbReference type="Proteomes" id="UP001151760"/>
    </source>
</evidence>
<sequence length="366" mass="40835">MGIALTWWNSHVRTVTNDVAYAMTWTDLKKKMTTKYCSKNEIKKDWAENVDLKNKRQNTGRAYAAGNGDKKPYEGTKPLCPKCNFNHYGPCIPTCNNCKKLGHLAKDCRSRPATANNKQQNNATTNNPIAAQGANTIASFAFECGGPGHFKKDLPHRSFVSTQFSTLINIAPTTLDHGYNVELADGRIIWVNTVLLGCTLNFLNHPFHVDLMPVEMGTYDVIIGMDWLTKYQAVIDCAKKIVYPEVSAKRMSRLFGTYYHQGDWRQVKEEATARCTDRQKFSRSISRGLARSSLIPGTSGISHWISYLGAAPVAQALIDSDPSEMRIGGSTQELSDKGFIRPSSSPWGSSVHHSSRRRKMDRYGCA</sequence>
<dbReference type="Gene3D" id="4.10.60.10">
    <property type="entry name" value="Zinc finger, CCHC-type"/>
    <property type="match status" value="1"/>
</dbReference>
<evidence type="ECO:0000259" key="3">
    <source>
        <dbReference type="PROSITE" id="PS50158"/>
    </source>
</evidence>
<dbReference type="InterPro" id="IPR021109">
    <property type="entry name" value="Peptidase_aspartic_dom_sf"/>
</dbReference>
<evidence type="ECO:0000313" key="4">
    <source>
        <dbReference type="EMBL" id="GJT61043.1"/>
    </source>
</evidence>
<dbReference type="InterPro" id="IPR036875">
    <property type="entry name" value="Znf_CCHC_sf"/>
</dbReference>
<reference evidence="4" key="2">
    <citation type="submission" date="2022-01" db="EMBL/GenBank/DDBJ databases">
        <authorList>
            <person name="Yamashiro T."/>
            <person name="Shiraishi A."/>
            <person name="Satake H."/>
            <person name="Nakayama K."/>
        </authorList>
    </citation>
    <scope>NUCLEOTIDE SEQUENCE</scope>
</reference>
<dbReference type="Proteomes" id="UP001151760">
    <property type="component" value="Unassembled WGS sequence"/>
</dbReference>
<keyword evidence="4" id="KW-0695">RNA-directed DNA polymerase</keyword>
<dbReference type="SUPFAM" id="SSF57756">
    <property type="entry name" value="Retrovirus zinc finger-like domains"/>
    <property type="match status" value="1"/>
</dbReference>
<dbReference type="CDD" id="cd00303">
    <property type="entry name" value="retropepsin_like"/>
    <property type="match status" value="1"/>
</dbReference>
<feature type="region of interest" description="Disordered" evidence="2">
    <location>
        <begin position="327"/>
        <end position="366"/>
    </location>
</feature>
<keyword evidence="5" id="KW-1185">Reference proteome</keyword>
<dbReference type="Pfam" id="PF08284">
    <property type="entry name" value="RVP_2"/>
    <property type="match status" value="1"/>
</dbReference>
<keyword evidence="1" id="KW-0479">Metal-binding</keyword>
<feature type="compositionally biased region" description="Low complexity" evidence="2">
    <location>
        <begin position="342"/>
        <end position="352"/>
    </location>
</feature>
<evidence type="ECO:0000256" key="2">
    <source>
        <dbReference type="SAM" id="MobiDB-lite"/>
    </source>
</evidence>